<keyword evidence="11" id="KW-1185">Reference proteome</keyword>
<dbReference type="InterPro" id="IPR029063">
    <property type="entry name" value="SAM-dependent_MTases_sf"/>
</dbReference>
<evidence type="ECO:0000256" key="9">
    <source>
        <dbReference type="ARBA" id="ARBA00038126"/>
    </source>
</evidence>
<dbReference type="PANTHER" id="PTHR14614:SF39">
    <property type="entry name" value="HISTIDINE PROTEIN METHYLTRANSFERASE 1 HOMOLOG"/>
    <property type="match status" value="1"/>
</dbReference>
<dbReference type="Gene3D" id="3.40.50.150">
    <property type="entry name" value="Vaccinia Virus protein VP39"/>
    <property type="match status" value="1"/>
</dbReference>
<organism evidence="10 11">
    <name type="scientific">Discostella pseudostelligera</name>
    <dbReference type="NCBI Taxonomy" id="259834"/>
    <lineage>
        <taxon>Eukaryota</taxon>
        <taxon>Sar</taxon>
        <taxon>Stramenopiles</taxon>
        <taxon>Ochrophyta</taxon>
        <taxon>Bacillariophyta</taxon>
        <taxon>Coscinodiscophyceae</taxon>
        <taxon>Thalassiosirophycidae</taxon>
        <taxon>Stephanodiscales</taxon>
        <taxon>Stephanodiscaceae</taxon>
        <taxon>Discostella</taxon>
    </lineage>
</organism>
<comment type="subcellular location">
    <subcellularLocation>
        <location evidence="2">Cytoplasm</location>
    </subcellularLocation>
    <subcellularLocation>
        <location evidence="1">Nucleus</location>
    </subcellularLocation>
</comment>
<name>A0ABD3MC07_9STRA</name>
<dbReference type="InterPro" id="IPR019410">
    <property type="entry name" value="Methyltransf_16"/>
</dbReference>
<accession>A0ABD3MC07</accession>
<dbReference type="GO" id="GO:0005737">
    <property type="term" value="C:cytoplasm"/>
    <property type="evidence" value="ECO:0007669"/>
    <property type="project" value="UniProtKB-SubCell"/>
</dbReference>
<dbReference type="Proteomes" id="UP001530293">
    <property type="component" value="Unassembled WGS sequence"/>
</dbReference>
<dbReference type="GO" id="GO:0005634">
    <property type="term" value="C:nucleus"/>
    <property type="evidence" value="ECO:0007669"/>
    <property type="project" value="UniProtKB-SubCell"/>
</dbReference>
<evidence type="ECO:0000313" key="11">
    <source>
        <dbReference type="Proteomes" id="UP001530293"/>
    </source>
</evidence>
<sequence>MSDFKFDFAPTLEGGAASVDSSTADGKGKALNAKNADAANAYALIAKLLHRSETNVNTCTLWNASSKMILSLKDGVSSNSNSINDCDPSGRNEKKEFAPLLRFQSHESIHLASSTNSLPTMEKLRYVLPKHTLSDTTTDLIPGVYEGGLKVWECSIDLCRYLADITCELSVMMSGDAMPTATSSLAEDDLIHVRAAVKRCIESDGTTLELGCGHGLPGCLIVREKIRRSVDRTPTQQNVCSADDASDNSVVIFSDFNDFVLHHATIPNAQLNVSGMRHDDGVAMDECRIAQALLERSIFVGGDWMGLSQKLSCGMLPLPCGARRQSNVDDNRLDLILASETTYTPESCEDTAFFMLRHLKVEVGVGLVATKRFYFGVGGGTDLFTAACETLSMTDTGQFSDLRLSVRVAQSYESGIANIRDLLEVRCRRK</sequence>
<comment type="similarity">
    <text evidence="9">Belongs to the methyltransferase superfamily. METTL18 family.</text>
</comment>
<gene>
    <name evidence="10" type="ORF">ACHAWU_000132</name>
</gene>
<keyword evidence="6" id="KW-0808">Transferase</keyword>
<evidence type="ECO:0000256" key="6">
    <source>
        <dbReference type="ARBA" id="ARBA00022679"/>
    </source>
</evidence>
<keyword evidence="7" id="KW-0949">S-adenosyl-L-methionine</keyword>
<evidence type="ECO:0000256" key="3">
    <source>
        <dbReference type="ARBA" id="ARBA00012533"/>
    </source>
</evidence>
<dbReference type="GO" id="GO:0032259">
    <property type="term" value="P:methylation"/>
    <property type="evidence" value="ECO:0007669"/>
    <property type="project" value="UniProtKB-KW"/>
</dbReference>
<dbReference type="EMBL" id="JALLBG020000148">
    <property type="protein sequence ID" value="KAL3761645.1"/>
    <property type="molecule type" value="Genomic_DNA"/>
</dbReference>
<evidence type="ECO:0000256" key="5">
    <source>
        <dbReference type="ARBA" id="ARBA00022603"/>
    </source>
</evidence>
<comment type="caution">
    <text evidence="10">The sequence shown here is derived from an EMBL/GenBank/DDBJ whole genome shotgun (WGS) entry which is preliminary data.</text>
</comment>
<evidence type="ECO:0000256" key="1">
    <source>
        <dbReference type="ARBA" id="ARBA00004123"/>
    </source>
</evidence>
<keyword evidence="5" id="KW-0489">Methyltransferase</keyword>
<keyword evidence="4" id="KW-0963">Cytoplasm</keyword>
<evidence type="ECO:0000256" key="7">
    <source>
        <dbReference type="ARBA" id="ARBA00022691"/>
    </source>
</evidence>
<dbReference type="PANTHER" id="PTHR14614">
    <property type="entry name" value="HEPATOCELLULAR CARCINOMA-ASSOCIATED ANTIGEN"/>
    <property type="match status" value="1"/>
</dbReference>
<evidence type="ECO:0000256" key="8">
    <source>
        <dbReference type="ARBA" id="ARBA00023242"/>
    </source>
</evidence>
<dbReference type="EC" id="2.1.1.85" evidence="3"/>
<evidence type="ECO:0000313" key="10">
    <source>
        <dbReference type="EMBL" id="KAL3761645.1"/>
    </source>
</evidence>
<reference evidence="10 11" key="1">
    <citation type="submission" date="2024-10" db="EMBL/GenBank/DDBJ databases">
        <title>Updated reference genomes for cyclostephanoid diatoms.</title>
        <authorList>
            <person name="Roberts W.R."/>
            <person name="Alverson A.J."/>
        </authorList>
    </citation>
    <scope>NUCLEOTIDE SEQUENCE [LARGE SCALE GENOMIC DNA]</scope>
    <source>
        <strain evidence="10 11">AJA232-27</strain>
    </source>
</reference>
<protein>
    <recommendedName>
        <fullName evidence="3">protein-histidine N-methyltransferase</fullName>
        <ecNumber evidence="3">2.1.1.85</ecNumber>
    </recommendedName>
</protein>
<evidence type="ECO:0000256" key="4">
    <source>
        <dbReference type="ARBA" id="ARBA00022490"/>
    </source>
</evidence>
<evidence type="ECO:0000256" key="2">
    <source>
        <dbReference type="ARBA" id="ARBA00004496"/>
    </source>
</evidence>
<keyword evidence="8" id="KW-0539">Nucleus</keyword>
<proteinExistence type="inferred from homology"/>
<dbReference type="GO" id="GO:0018064">
    <property type="term" value="F:protein-L-histidine N-tele-methyltransferase activity"/>
    <property type="evidence" value="ECO:0007669"/>
    <property type="project" value="UniProtKB-EC"/>
</dbReference>
<dbReference type="AlphaFoldDB" id="A0ABD3MC07"/>